<dbReference type="SUPFAM" id="SSF47413">
    <property type="entry name" value="lambda repressor-like DNA-binding domains"/>
    <property type="match status" value="1"/>
</dbReference>
<dbReference type="CDD" id="cd00093">
    <property type="entry name" value="HTH_XRE"/>
    <property type="match status" value="1"/>
</dbReference>
<evidence type="ECO:0000313" key="2">
    <source>
        <dbReference type="EMBL" id="TYS67672.1"/>
    </source>
</evidence>
<name>A0A5D4SZL2_9BACI</name>
<accession>A0A5D4SZL2</accession>
<dbReference type="InterPro" id="IPR011990">
    <property type="entry name" value="TPR-like_helical_dom_sf"/>
</dbReference>
<organism evidence="2 3">
    <name type="scientific">Sutcliffiella horikoshii</name>
    <dbReference type="NCBI Taxonomy" id="79883"/>
    <lineage>
        <taxon>Bacteria</taxon>
        <taxon>Bacillati</taxon>
        <taxon>Bacillota</taxon>
        <taxon>Bacilli</taxon>
        <taxon>Bacillales</taxon>
        <taxon>Bacillaceae</taxon>
        <taxon>Sutcliffiella</taxon>
    </lineage>
</organism>
<dbReference type="PANTHER" id="PTHR37038">
    <property type="entry name" value="TRANSCRIPTIONAL REGULATOR-RELATED"/>
    <property type="match status" value="1"/>
</dbReference>
<reference evidence="2 3" key="1">
    <citation type="submission" date="2019-08" db="EMBL/GenBank/DDBJ databases">
        <title>Bacillus genomes from the desert of Cuatro Cienegas, Coahuila.</title>
        <authorList>
            <person name="Olmedo-Alvarez G."/>
        </authorList>
    </citation>
    <scope>NUCLEOTIDE SEQUENCE [LARGE SCALE GENOMIC DNA]</scope>
    <source>
        <strain evidence="2 3">CH28_1T</strain>
    </source>
</reference>
<gene>
    <name evidence="2" type="ORF">FZC76_13965</name>
</gene>
<dbReference type="Gene3D" id="1.25.40.10">
    <property type="entry name" value="Tetratricopeptide repeat domain"/>
    <property type="match status" value="1"/>
</dbReference>
<evidence type="ECO:0000259" key="1">
    <source>
        <dbReference type="PROSITE" id="PS50943"/>
    </source>
</evidence>
<dbReference type="SMART" id="SM00530">
    <property type="entry name" value="HTH_XRE"/>
    <property type="match status" value="1"/>
</dbReference>
<dbReference type="InterPro" id="IPR041315">
    <property type="entry name" value="PlcR_TPR"/>
</dbReference>
<dbReference type="Pfam" id="PF01381">
    <property type="entry name" value="HTH_3"/>
    <property type="match status" value="1"/>
</dbReference>
<comment type="caution">
    <text evidence="2">The sequence shown here is derived from an EMBL/GenBank/DDBJ whole genome shotgun (WGS) entry which is preliminary data.</text>
</comment>
<dbReference type="Proteomes" id="UP000322524">
    <property type="component" value="Unassembled WGS sequence"/>
</dbReference>
<dbReference type="Pfam" id="PF18768">
    <property type="entry name" value="RNPP_C"/>
    <property type="match status" value="1"/>
</dbReference>
<dbReference type="Gene3D" id="1.10.260.40">
    <property type="entry name" value="lambda repressor-like DNA-binding domains"/>
    <property type="match status" value="1"/>
</dbReference>
<dbReference type="RefSeq" id="WP_148988782.1">
    <property type="nucleotide sequence ID" value="NZ_VTEV01000005.1"/>
</dbReference>
<proteinExistence type="predicted"/>
<dbReference type="OrthoDB" id="1150409at2"/>
<dbReference type="PANTHER" id="PTHR37038:SF14">
    <property type="entry name" value="TRANSCRIPTIONAL ACTIVATOR"/>
    <property type="match status" value="1"/>
</dbReference>
<feature type="domain" description="HTH cro/C1-type" evidence="1">
    <location>
        <begin position="12"/>
        <end position="65"/>
    </location>
</feature>
<dbReference type="GO" id="GO:0003677">
    <property type="term" value="F:DNA binding"/>
    <property type="evidence" value="ECO:0007669"/>
    <property type="project" value="InterPro"/>
</dbReference>
<dbReference type="InterPro" id="IPR010982">
    <property type="entry name" value="Lambda_DNA-bd_dom_sf"/>
</dbReference>
<dbReference type="EMBL" id="VTEV01000005">
    <property type="protein sequence ID" value="TYS67672.1"/>
    <property type="molecule type" value="Genomic_DNA"/>
</dbReference>
<dbReference type="InterPro" id="IPR001387">
    <property type="entry name" value="Cro/C1-type_HTH"/>
</dbReference>
<dbReference type="PROSITE" id="PS50943">
    <property type="entry name" value="HTH_CROC1"/>
    <property type="match status" value="1"/>
</dbReference>
<protein>
    <submittedName>
        <fullName evidence="2">Helix-turn-helix transcriptional regulator</fullName>
    </submittedName>
</protein>
<dbReference type="InterPro" id="IPR053163">
    <property type="entry name" value="HTH-type_regulator_Rgg"/>
</dbReference>
<evidence type="ECO:0000313" key="3">
    <source>
        <dbReference type="Proteomes" id="UP000322524"/>
    </source>
</evidence>
<sequence length="296" mass="34614">MFIKNEELGKEIKRLRVANKMSQFELAKGICCQTTISGIEKGRTLPSVDILFYLSKRLNVTTDYLLTSTLHRTEHYVLSTEELINNYLKTASYPEILEITTLEREWRKKRNLGEEFNQFIDWHFYRSSYATGNIGWQLCVDKLTLLINDKSILKQPFQDLKIKNAIANILSENGLFNDALNIYKELLSHNLGMESYQRFKLKIYFNLAKMHFFEMNYNESLVVAKKGIVESLRLEDISVLGQLYTQSAQSIKQLEGYNGLVKDYLDKAKVIFILLKREAYVEFVDSLQKDLEKERN</sequence>
<dbReference type="AlphaFoldDB" id="A0A5D4SZL2"/>